<dbReference type="OrthoDB" id="8557871at2"/>
<dbReference type="NCBIfam" id="TIGR02742">
    <property type="entry name" value="TrbC_Ftype"/>
    <property type="match status" value="1"/>
</dbReference>
<protein>
    <submittedName>
        <fullName evidence="1">Type-F conjugative transfer system pilin assembly protein TrbC</fullName>
    </submittedName>
</protein>
<keyword evidence="2" id="KW-1185">Reference proteome</keyword>
<dbReference type="Pfam" id="PF09673">
    <property type="entry name" value="TrbC_Ftype"/>
    <property type="match status" value="1"/>
</dbReference>
<proteinExistence type="predicted"/>
<dbReference type="InterPro" id="IPR014113">
    <property type="entry name" value="T4SS_TrbC_subgr"/>
</dbReference>
<organism evidence="1 2">
    <name type="scientific">Denitratisoma oestradiolicum</name>
    <dbReference type="NCBI Taxonomy" id="311182"/>
    <lineage>
        <taxon>Bacteria</taxon>
        <taxon>Pseudomonadati</taxon>
        <taxon>Pseudomonadota</taxon>
        <taxon>Betaproteobacteria</taxon>
        <taxon>Nitrosomonadales</taxon>
        <taxon>Sterolibacteriaceae</taxon>
        <taxon>Denitratisoma</taxon>
    </lineage>
</organism>
<reference evidence="1 2" key="1">
    <citation type="submission" date="2020-03" db="EMBL/GenBank/DDBJ databases">
        <authorList>
            <consortium name="Genoscope - CEA"/>
            <person name="William W."/>
        </authorList>
    </citation>
    <scope>NUCLEOTIDE SEQUENCE [LARGE SCALE GENOMIC DNA]</scope>
    <source>
        <strain evidence="2">DSM 16959</strain>
    </source>
</reference>
<accession>A0A6S6XVM3</accession>
<dbReference type="AlphaFoldDB" id="A0A6S6XVM3"/>
<evidence type="ECO:0000313" key="2">
    <source>
        <dbReference type="Proteomes" id="UP000515733"/>
    </source>
</evidence>
<dbReference type="KEGG" id="doe:DENOEST_1777"/>
<sequence>MNGSTRTFPVAICLWVCMATQAWGQAALPTDYDMRLARQRMEEALGSGKLPTDFGATSVPKVESLPKPEARQADIARIAEGYRQFPATSNRPNPTDSPELMIFVSFSMPRESLERIVIQSEKSGAVLVLRGFKGNSMARMGEEIAKLIGKRNVTAIIHPPAFTQFKVTQVPALVLAKPSQATRIGTDGCAVPTSYIKVDGDVTQDYALDLIERQAPTWAEATRRFSARLAGRKP</sequence>
<gene>
    <name evidence="1" type="ORF">DENOEST_1777</name>
</gene>
<evidence type="ECO:0000313" key="1">
    <source>
        <dbReference type="EMBL" id="CAB1368942.1"/>
    </source>
</evidence>
<dbReference type="InterPro" id="IPR019106">
    <property type="entry name" value="T4SS_TrbC"/>
</dbReference>
<dbReference type="Proteomes" id="UP000515733">
    <property type="component" value="Chromosome"/>
</dbReference>
<dbReference type="EMBL" id="LR778301">
    <property type="protein sequence ID" value="CAB1368942.1"/>
    <property type="molecule type" value="Genomic_DNA"/>
</dbReference>
<name>A0A6S6XVM3_9PROT</name>